<feature type="domain" description="Nucleotidyl transferase" evidence="1">
    <location>
        <begin position="3"/>
        <end position="271"/>
    </location>
</feature>
<dbReference type="Proteomes" id="UP000252415">
    <property type="component" value="Unassembled WGS sequence"/>
</dbReference>
<dbReference type="InterPro" id="IPR001538">
    <property type="entry name" value="Man6P_isomerase-2_C"/>
</dbReference>
<keyword evidence="3" id="KW-0548">Nucleotidyltransferase</keyword>
<dbReference type="PANTHER" id="PTHR46390:SF1">
    <property type="entry name" value="MANNOSE-1-PHOSPHATE GUANYLYLTRANSFERASE"/>
    <property type="match status" value="1"/>
</dbReference>
<dbReference type="RefSeq" id="WP_114378403.1">
    <property type="nucleotide sequence ID" value="NZ_QPJD01000002.1"/>
</dbReference>
<dbReference type="SUPFAM" id="SSF53448">
    <property type="entry name" value="Nucleotide-diphospho-sugar transferases"/>
    <property type="match status" value="1"/>
</dbReference>
<dbReference type="Pfam" id="PF01050">
    <property type="entry name" value="MannoseP_isomer"/>
    <property type="match status" value="1"/>
</dbReference>
<dbReference type="InterPro" id="IPR005835">
    <property type="entry name" value="NTP_transferase_dom"/>
</dbReference>
<dbReference type="InterPro" id="IPR011051">
    <property type="entry name" value="RmlC_Cupin_sf"/>
</dbReference>
<dbReference type="GO" id="GO:0005976">
    <property type="term" value="P:polysaccharide metabolic process"/>
    <property type="evidence" value="ECO:0007669"/>
    <property type="project" value="InterPro"/>
</dbReference>
<dbReference type="AlphaFoldDB" id="A0A368W5W4"/>
<dbReference type="InterPro" id="IPR029044">
    <property type="entry name" value="Nucleotide-diphossugar_trans"/>
</dbReference>
<keyword evidence="3" id="KW-0808">Transferase</keyword>
<dbReference type="GO" id="GO:0009298">
    <property type="term" value="P:GDP-mannose biosynthetic process"/>
    <property type="evidence" value="ECO:0007669"/>
    <property type="project" value="TreeGrafter"/>
</dbReference>
<organism evidence="3 4">
    <name type="scientific">Paenibacillus prosopidis</name>
    <dbReference type="NCBI Taxonomy" id="630520"/>
    <lineage>
        <taxon>Bacteria</taxon>
        <taxon>Bacillati</taxon>
        <taxon>Bacillota</taxon>
        <taxon>Bacilli</taxon>
        <taxon>Bacillales</taxon>
        <taxon>Paenibacillaceae</taxon>
        <taxon>Paenibacillus</taxon>
    </lineage>
</organism>
<evidence type="ECO:0000259" key="1">
    <source>
        <dbReference type="Pfam" id="PF00483"/>
    </source>
</evidence>
<feature type="domain" description="Mannose-6-phosphate isomerase type II C-terminal" evidence="2">
    <location>
        <begin position="343"/>
        <end position="440"/>
    </location>
</feature>
<evidence type="ECO:0000313" key="3">
    <source>
        <dbReference type="EMBL" id="RCW50884.1"/>
    </source>
</evidence>
<dbReference type="EMBL" id="QPJD01000002">
    <property type="protein sequence ID" value="RCW50884.1"/>
    <property type="molecule type" value="Genomic_DNA"/>
</dbReference>
<dbReference type="InterPro" id="IPR014710">
    <property type="entry name" value="RmlC-like_jellyroll"/>
</dbReference>
<reference evidence="3 4" key="1">
    <citation type="submission" date="2018-07" db="EMBL/GenBank/DDBJ databases">
        <title>Genomic Encyclopedia of Type Strains, Phase III (KMG-III): the genomes of soil and plant-associated and newly described type strains.</title>
        <authorList>
            <person name="Whitman W."/>
        </authorList>
    </citation>
    <scope>NUCLEOTIDE SEQUENCE [LARGE SCALE GENOMIC DNA]</scope>
    <source>
        <strain evidence="3 4">CECT 7506</strain>
    </source>
</reference>
<name>A0A368W5W4_9BACL</name>
<gene>
    <name evidence="3" type="ORF">DFP97_10276</name>
</gene>
<sequence length="445" mass="50123">MKIVLLSGGSGQRLWPFSNGSRTKQFLKVLKDEKGELESMVQRVWRQLQEAGLAGSTYIATNGSQEELIRSQLGDSIPLIIEPERRDTFPAVALVSAYLFSEANVPEDEAVCVLPVDPFVENAFYDKVKELEDVLQHSDVQVALIGSRPTYPSEKYGYIVPASRSSDSSDTAIPIKSFIEKPNQMVAEHLIESGALWNCGIFAFKLQFLLGLLREKGFPVTYPELAKEYDTLSKTSFDYEVLEKAKQMKVIVYEREWKDLGTWNTLTEEMNNPVTGKGIVSTDSTNSHVVNELDIPVILLGLSNIIVAVSSDGILVSDKAASPRIKDMAELFKDIPMYEELRWGWYRILDFSRREKENDTLIKKIVIHAGEHIRTHYHRSRKEIWCIQSGTGMAILEGRLHRVQSGDCLQIPENTKHSIMALKELTLIEVQIGSGLIGEDTFEEP</sequence>
<dbReference type="Gene3D" id="3.90.550.10">
    <property type="entry name" value="Spore Coat Polysaccharide Biosynthesis Protein SpsA, Chain A"/>
    <property type="match status" value="1"/>
</dbReference>
<dbReference type="Gene3D" id="2.60.120.10">
    <property type="entry name" value="Jelly Rolls"/>
    <property type="match status" value="1"/>
</dbReference>
<dbReference type="CDD" id="cd02213">
    <property type="entry name" value="cupin_PMI_typeII_C"/>
    <property type="match status" value="1"/>
</dbReference>
<proteinExistence type="predicted"/>
<dbReference type="SUPFAM" id="SSF51182">
    <property type="entry name" value="RmlC-like cupins"/>
    <property type="match status" value="1"/>
</dbReference>
<dbReference type="GO" id="GO:0004475">
    <property type="term" value="F:mannose-1-phosphate guanylyltransferase (GTP) activity"/>
    <property type="evidence" value="ECO:0007669"/>
    <property type="project" value="TreeGrafter"/>
</dbReference>
<accession>A0A368W5W4</accession>
<dbReference type="OrthoDB" id="9806359at2"/>
<dbReference type="PANTHER" id="PTHR46390">
    <property type="entry name" value="MANNOSE-1-PHOSPHATE GUANYLYLTRANSFERASE"/>
    <property type="match status" value="1"/>
</dbReference>
<evidence type="ECO:0000313" key="4">
    <source>
        <dbReference type="Proteomes" id="UP000252415"/>
    </source>
</evidence>
<dbReference type="InterPro" id="IPR051161">
    <property type="entry name" value="Mannose-6P_isomerase_type2"/>
</dbReference>
<evidence type="ECO:0000259" key="2">
    <source>
        <dbReference type="Pfam" id="PF01050"/>
    </source>
</evidence>
<keyword evidence="4" id="KW-1185">Reference proteome</keyword>
<dbReference type="Pfam" id="PF00483">
    <property type="entry name" value="NTP_transferase"/>
    <property type="match status" value="1"/>
</dbReference>
<comment type="caution">
    <text evidence="3">The sequence shown here is derived from an EMBL/GenBank/DDBJ whole genome shotgun (WGS) entry which is preliminary data.</text>
</comment>
<protein>
    <submittedName>
        <fullName evidence="3">Mannose-1-phosphate guanylyltransferase</fullName>
    </submittedName>
</protein>